<dbReference type="InterPro" id="IPR001041">
    <property type="entry name" value="2Fe-2S_ferredoxin-type"/>
</dbReference>
<dbReference type="InterPro" id="IPR006058">
    <property type="entry name" value="2Fe2S_fd_BS"/>
</dbReference>
<evidence type="ECO:0000313" key="8">
    <source>
        <dbReference type="Proteomes" id="UP001559025"/>
    </source>
</evidence>
<feature type="domain" description="2Fe-2S ferredoxin-type" evidence="6">
    <location>
        <begin position="1"/>
        <end position="76"/>
    </location>
</feature>
<dbReference type="InterPro" id="IPR036010">
    <property type="entry name" value="2Fe-2S_ferredoxin-like_sf"/>
</dbReference>
<gene>
    <name evidence="7" type="ORF">V1479_23705</name>
</gene>
<keyword evidence="4" id="KW-0408">Iron</keyword>
<reference evidence="7 8" key="1">
    <citation type="submission" date="2024-01" db="EMBL/GenBank/DDBJ databases">
        <title>New evidence supports the origin of RcGTA from prophage.</title>
        <authorList>
            <person name="Xu Y."/>
            <person name="Liu B."/>
            <person name="Chen F."/>
        </authorList>
    </citation>
    <scope>NUCLEOTIDE SEQUENCE [LARGE SCALE GENOMIC DNA]</scope>
    <source>
        <strain evidence="7 8">CBW1107-2</strain>
    </source>
</reference>
<keyword evidence="3" id="KW-0560">Oxidoreductase</keyword>
<dbReference type="Proteomes" id="UP001559025">
    <property type="component" value="Unassembled WGS sequence"/>
</dbReference>
<dbReference type="InterPro" id="IPR002888">
    <property type="entry name" value="2Fe-2S-bd"/>
</dbReference>
<keyword evidence="8" id="KW-1185">Reference proteome</keyword>
<dbReference type="SUPFAM" id="SSF54292">
    <property type="entry name" value="2Fe-2S ferredoxin-like"/>
    <property type="match status" value="1"/>
</dbReference>
<dbReference type="RefSeq" id="WP_173194144.1">
    <property type="nucleotide sequence ID" value="NZ_JABETK010000003.1"/>
</dbReference>
<name>A0ABV3X055_9HYPH</name>
<evidence type="ECO:0000256" key="2">
    <source>
        <dbReference type="ARBA" id="ARBA00022723"/>
    </source>
</evidence>
<dbReference type="Gene3D" id="3.10.20.30">
    <property type="match status" value="1"/>
</dbReference>
<dbReference type="InterPro" id="IPR051452">
    <property type="entry name" value="Diverse_Oxidoreductases"/>
</dbReference>
<dbReference type="InterPro" id="IPR012675">
    <property type="entry name" value="Beta-grasp_dom_sf"/>
</dbReference>
<evidence type="ECO:0000313" key="7">
    <source>
        <dbReference type="EMBL" id="MEX4010328.1"/>
    </source>
</evidence>
<keyword evidence="1" id="KW-0001">2Fe-2S</keyword>
<keyword evidence="2" id="KW-0479">Metal-binding</keyword>
<dbReference type="Pfam" id="PF01799">
    <property type="entry name" value="Fer2_2"/>
    <property type="match status" value="1"/>
</dbReference>
<protein>
    <submittedName>
        <fullName evidence="7">(2Fe-2S)-binding protein</fullName>
    </submittedName>
</protein>
<dbReference type="PANTHER" id="PTHR44379:SF2">
    <property type="entry name" value="BLR6218 PROTEIN"/>
    <property type="match status" value="1"/>
</dbReference>
<accession>A0ABV3X055</accession>
<dbReference type="PANTHER" id="PTHR44379">
    <property type="entry name" value="OXIDOREDUCTASE WITH IRON-SULFUR SUBUNIT"/>
    <property type="match status" value="1"/>
</dbReference>
<dbReference type="PROSITE" id="PS51085">
    <property type="entry name" value="2FE2S_FER_2"/>
    <property type="match status" value="1"/>
</dbReference>
<organism evidence="7 8">
    <name type="scientific">Neoaquamicrobium sediminum</name>
    <dbReference type="NCBI Taxonomy" id="1849104"/>
    <lineage>
        <taxon>Bacteria</taxon>
        <taxon>Pseudomonadati</taxon>
        <taxon>Pseudomonadota</taxon>
        <taxon>Alphaproteobacteria</taxon>
        <taxon>Hyphomicrobiales</taxon>
        <taxon>Phyllobacteriaceae</taxon>
        <taxon>Neoaquamicrobium</taxon>
    </lineage>
</organism>
<keyword evidence="5" id="KW-0411">Iron-sulfur</keyword>
<proteinExistence type="predicted"/>
<evidence type="ECO:0000256" key="4">
    <source>
        <dbReference type="ARBA" id="ARBA00023004"/>
    </source>
</evidence>
<dbReference type="PROSITE" id="PS00197">
    <property type="entry name" value="2FE2S_FER_1"/>
    <property type="match status" value="1"/>
</dbReference>
<dbReference type="Gene3D" id="1.10.150.120">
    <property type="entry name" value="[2Fe-2S]-binding domain"/>
    <property type="match status" value="1"/>
</dbReference>
<dbReference type="InterPro" id="IPR036884">
    <property type="entry name" value="2Fe-2S-bd_dom_sf"/>
</dbReference>
<evidence type="ECO:0000256" key="3">
    <source>
        <dbReference type="ARBA" id="ARBA00023002"/>
    </source>
</evidence>
<dbReference type="EMBL" id="JAZHFV010000011">
    <property type="protein sequence ID" value="MEX4010328.1"/>
    <property type="molecule type" value="Genomic_DNA"/>
</dbReference>
<sequence length="155" mass="16423">MRIILNRQSVEIPDEFSDEPLLFVLRDHFGLNGPRFGCGVASCGACTVVIDGEAHRSCVYPASAAQGSEVLTLEGLADSDKLHPVQQAWIEESVPQCGYCQNGQIMTAFALLAARPDADASGIEAVMDGVLCRCGTQARIRKAIARAQAAMAGDA</sequence>
<comment type="caution">
    <text evidence="7">The sequence shown here is derived from an EMBL/GenBank/DDBJ whole genome shotgun (WGS) entry which is preliminary data.</text>
</comment>
<evidence type="ECO:0000256" key="1">
    <source>
        <dbReference type="ARBA" id="ARBA00022714"/>
    </source>
</evidence>
<evidence type="ECO:0000259" key="6">
    <source>
        <dbReference type="PROSITE" id="PS51085"/>
    </source>
</evidence>
<evidence type="ECO:0000256" key="5">
    <source>
        <dbReference type="ARBA" id="ARBA00023014"/>
    </source>
</evidence>
<dbReference type="SUPFAM" id="SSF47741">
    <property type="entry name" value="CO dehydrogenase ISP C-domain like"/>
    <property type="match status" value="1"/>
</dbReference>